<dbReference type="EMBL" id="NJET01000143">
    <property type="protein sequence ID" value="PHH60507.1"/>
    <property type="molecule type" value="Genomic_DNA"/>
</dbReference>
<dbReference type="PROSITE" id="PS50082">
    <property type="entry name" value="WD_REPEATS_2"/>
    <property type="match status" value="1"/>
</dbReference>
<dbReference type="InterPro" id="IPR019775">
    <property type="entry name" value="WD40_repeat_CS"/>
</dbReference>
<accession>A0A2C5XVM9</accession>
<dbReference type="InterPro" id="IPR029058">
    <property type="entry name" value="AB_hydrolase_fold"/>
</dbReference>
<proteinExistence type="predicted"/>
<dbReference type="Gene3D" id="2.130.10.10">
    <property type="entry name" value="YVTN repeat-like/Quinoprotein amine dehydrogenase"/>
    <property type="match status" value="1"/>
</dbReference>
<reference evidence="6 7" key="1">
    <citation type="submission" date="2017-06" db="EMBL/GenBank/DDBJ databases">
        <title>Ant-infecting Ophiocordyceps genomes reveal a high diversity of potential behavioral manipulation genes and a possible major role for enterotoxins.</title>
        <authorList>
            <person name="De Bekker C."/>
            <person name="Evans H.C."/>
            <person name="Brachmann A."/>
            <person name="Hughes D.P."/>
        </authorList>
    </citation>
    <scope>NUCLEOTIDE SEQUENCE [LARGE SCALE GENOMIC DNA]</scope>
    <source>
        <strain evidence="6 7">Map64</strain>
    </source>
</reference>
<dbReference type="PANTHER" id="PTHR10039">
    <property type="entry name" value="AMELOGENIN"/>
    <property type="match status" value="1"/>
</dbReference>
<feature type="region of interest" description="Disordered" evidence="4">
    <location>
        <begin position="70"/>
        <end position="90"/>
    </location>
</feature>
<dbReference type="InterPro" id="IPR011047">
    <property type="entry name" value="Quinoprotein_ADH-like_sf"/>
</dbReference>
<organism evidence="6 7">
    <name type="scientific">Ophiocordyceps australis</name>
    <dbReference type="NCBI Taxonomy" id="1399860"/>
    <lineage>
        <taxon>Eukaryota</taxon>
        <taxon>Fungi</taxon>
        <taxon>Dikarya</taxon>
        <taxon>Ascomycota</taxon>
        <taxon>Pezizomycotina</taxon>
        <taxon>Sordariomycetes</taxon>
        <taxon>Hypocreomycetidae</taxon>
        <taxon>Hypocreales</taxon>
        <taxon>Ophiocordycipitaceae</taxon>
        <taxon>Ophiocordyceps</taxon>
    </lineage>
</organism>
<feature type="repeat" description="WD" evidence="3">
    <location>
        <begin position="930"/>
        <end position="971"/>
    </location>
</feature>
<evidence type="ECO:0000256" key="4">
    <source>
        <dbReference type="SAM" id="MobiDB-lite"/>
    </source>
</evidence>
<dbReference type="AlphaFoldDB" id="A0A2C5XVM9"/>
<dbReference type="Proteomes" id="UP000226192">
    <property type="component" value="Unassembled WGS sequence"/>
</dbReference>
<evidence type="ECO:0000256" key="2">
    <source>
        <dbReference type="ARBA" id="ARBA00022737"/>
    </source>
</evidence>
<dbReference type="SMART" id="SM00320">
    <property type="entry name" value="WD40"/>
    <property type="match status" value="2"/>
</dbReference>
<protein>
    <recommendedName>
        <fullName evidence="5">NACHT domain-containing protein</fullName>
    </recommendedName>
</protein>
<evidence type="ECO:0000256" key="3">
    <source>
        <dbReference type="PROSITE-ProRule" id="PRU00221"/>
    </source>
</evidence>
<dbReference type="SUPFAM" id="SSF53474">
    <property type="entry name" value="alpha/beta-Hydrolases"/>
    <property type="match status" value="1"/>
</dbReference>
<dbReference type="OrthoDB" id="4927316at2759"/>
<evidence type="ECO:0000313" key="6">
    <source>
        <dbReference type="EMBL" id="PHH60507.1"/>
    </source>
</evidence>
<keyword evidence="2" id="KW-0677">Repeat</keyword>
<dbReference type="SUPFAM" id="SSF52540">
    <property type="entry name" value="P-loop containing nucleoside triphosphate hydrolases"/>
    <property type="match status" value="1"/>
</dbReference>
<dbReference type="InterPro" id="IPR027417">
    <property type="entry name" value="P-loop_NTPase"/>
</dbReference>
<sequence length="1031" mass="116552">MAETPLRTKTRDSMPQRPLGRVGVTQVYPQVGQDLETNVDIFAIHGLDTTSPETWTFKYDEVVNRLLKGKRKRSRSEDGQQEKDVNWLTSPDMLPHDIPKARIFTCNWPSQLYHDPDTIEMTISELSRILFSDIQSERCQLGASKHRPVIFIASSLGGIILAKAFILAAEPKSDYEDLRAATAGVIFLGTPFRGTALADLFGVAMMSLEAKGFFRRQALARGLLDNLGKSTANLEELVNHFTTRCCLNSKVFIYCFYETVQSDLVAKALPKQTPDWLKKSLAQPKLLVDSSSARLDIAKESIPLQVAHVMMNKFPGPEDAHYRRVRGKIQESVQHALKLRDQALGFTGEDGRCWKILTEKIPSAGHEMQTIEDRKEPLIASCSNWILERFDWKRWRDTLVVHLEGGPGTGKTMTMMHLVNHHLSDQCHRDVAYFFFQGESKNECAFYRGLIYHLIRNSRNDDLISHLSQGLARSSDNAIDEAVALREILKRMLSEVKQSLLFVDGLDECQDRQDLKHVLSFIIATATDLDTKWVISSRVDFTITQSLEFASKRCKVNSICLATELTGASVSEYIQHKVTSLAKTKSYSSELQQNVQSILQARSEGIFLWVSLVCEVLQDDNESWNDEEVLDLLRMLPQGLPEIYKHILAKLRGLARRWNDCAAVLATVVTAERPLHLAELALLTHPDKKLQKEHAKKCVELCSNFLILQTDVVYFFHQSAKDFLLELLEKPTDEIFPHEICDRNRTILLASLRSMKDLKEDMYGLKDPAVDIDDIKEPPLGDPLLPLTYSCESWAYHLVAAFPDLKPCSTCPQMLNSLEEVFNFMSRSLLYWMEALCLKRLLYKGVASIRMLERFSSQSESRKLYALVHDATRFILKSMPIIESTPLQIYSSALLFAPETSIVRKLFLRKDYPVKVTLGLDQSWDQTLQIFEGPSPVRKVAVSSSGNRMASAYFDGTVKVWDAATGRVELEYRVSSEFVTDLAFSPDESKLASSNGPETGIDGGDIRGCPNLERRNRPDCGVLGCSLVYIL</sequence>
<gene>
    <name evidence="6" type="ORF">CDD81_1597</name>
</gene>
<feature type="domain" description="NACHT" evidence="5">
    <location>
        <begin position="399"/>
        <end position="538"/>
    </location>
</feature>
<comment type="caution">
    <text evidence="6">The sequence shown here is derived from an EMBL/GenBank/DDBJ whole genome shotgun (WGS) entry which is preliminary data.</text>
</comment>
<dbReference type="InterPro" id="IPR056884">
    <property type="entry name" value="NPHP3-like_N"/>
</dbReference>
<evidence type="ECO:0000259" key="5">
    <source>
        <dbReference type="PROSITE" id="PS50837"/>
    </source>
</evidence>
<keyword evidence="1 3" id="KW-0853">WD repeat</keyword>
<feature type="compositionally biased region" description="Basic and acidic residues" evidence="4">
    <location>
        <begin position="75"/>
        <end position="85"/>
    </location>
</feature>
<dbReference type="Gene3D" id="3.40.50.300">
    <property type="entry name" value="P-loop containing nucleotide triphosphate hydrolases"/>
    <property type="match status" value="1"/>
</dbReference>
<dbReference type="Gene3D" id="3.40.50.1820">
    <property type="entry name" value="alpha/beta hydrolase"/>
    <property type="match status" value="1"/>
</dbReference>
<evidence type="ECO:0000313" key="7">
    <source>
        <dbReference type="Proteomes" id="UP000226192"/>
    </source>
</evidence>
<dbReference type="Pfam" id="PF24883">
    <property type="entry name" value="NPHP3_N"/>
    <property type="match status" value="1"/>
</dbReference>
<dbReference type="PANTHER" id="PTHR10039:SF14">
    <property type="entry name" value="NACHT DOMAIN-CONTAINING PROTEIN"/>
    <property type="match status" value="1"/>
</dbReference>
<dbReference type="Pfam" id="PF00400">
    <property type="entry name" value="WD40"/>
    <property type="match status" value="1"/>
</dbReference>
<evidence type="ECO:0000256" key="1">
    <source>
        <dbReference type="ARBA" id="ARBA00022574"/>
    </source>
</evidence>
<dbReference type="InterPro" id="IPR015943">
    <property type="entry name" value="WD40/YVTN_repeat-like_dom_sf"/>
</dbReference>
<name>A0A2C5XVM9_9HYPO</name>
<dbReference type="PROSITE" id="PS00678">
    <property type="entry name" value="WD_REPEATS_1"/>
    <property type="match status" value="1"/>
</dbReference>
<dbReference type="InterPro" id="IPR007111">
    <property type="entry name" value="NACHT_NTPase"/>
</dbReference>
<dbReference type="InterPro" id="IPR001680">
    <property type="entry name" value="WD40_rpt"/>
</dbReference>
<keyword evidence="7" id="KW-1185">Reference proteome</keyword>
<dbReference type="SUPFAM" id="SSF50998">
    <property type="entry name" value="Quinoprotein alcohol dehydrogenase-like"/>
    <property type="match status" value="1"/>
</dbReference>
<dbReference type="PROSITE" id="PS50837">
    <property type="entry name" value="NACHT"/>
    <property type="match status" value="1"/>
</dbReference>